<keyword evidence="1" id="KW-0732">Signal</keyword>
<comment type="caution">
    <text evidence="2">The sequence shown here is derived from an EMBL/GenBank/DDBJ whole genome shotgun (WGS) entry which is preliminary data.</text>
</comment>
<sequence>MKRLVAFTALLAACFTSTALAAGINLSWNDCGVYGATNRSFACNSNTLTGAVLVGSYVPPAGTTAITGNEIVIDLVSAGSTLPAWWQFKNFGSCRQTSLSSSADFTSGPFSCADYWSGLAAGGLAAYLTPYMTMPSRARILLIYAVAVENARPMDETVEYYSFKLTINGAKTVGSPSCSGCVDPVCLVLSQIKITQPAGVGDYRLQSPLDHQFATWQGGVVIGGCPGATPTRNTTWGSLKSQYR</sequence>
<dbReference type="AlphaFoldDB" id="A0A933W4E4"/>
<dbReference type="Proteomes" id="UP000696931">
    <property type="component" value="Unassembled WGS sequence"/>
</dbReference>
<accession>A0A933W4E4</accession>
<dbReference type="EMBL" id="JACRIW010000113">
    <property type="protein sequence ID" value="MBI5170953.1"/>
    <property type="molecule type" value="Genomic_DNA"/>
</dbReference>
<evidence type="ECO:0000313" key="2">
    <source>
        <dbReference type="EMBL" id="MBI5170953.1"/>
    </source>
</evidence>
<evidence type="ECO:0000256" key="1">
    <source>
        <dbReference type="SAM" id="SignalP"/>
    </source>
</evidence>
<organism evidence="2 3">
    <name type="scientific">Eiseniibacteriota bacterium</name>
    <dbReference type="NCBI Taxonomy" id="2212470"/>
    <lineage>
        <taxon>Bacteria</taxon>
        <taxon>Candidatus Eiseniibacteriota</taxon>
    </lineage>
</organism>
<reference evidence="2" key="1">
    <citation type="submission" date="2020-07" db="EMBL/GenBank/DDBJ databases">
        <title>Huge and variable diversity of episymbiotic CPR bacteria and DPANN archaea in groundwater ecosystems.</title>
        <authorList>
            <person name="He C.Y."/>
            <person name="Keren R."/>
            <person name="Whittaker M."/>
            <person name="Farag I.F."/>
            <person name="Doudna J."/>
            <person name="Cate J.H.D."/>
            <person name="Banfield J.F."/>
        </authorList>
    </citation>
    <scope>NUCLEOTIDE SEQUENCE</scope>
    <source>
        <strain evidence="2">NC_groundwater_1813_Pr3_B-0.1um_71_17</strain>
    </source>
</reference>
<proteinExistence type="predicted"/>
<name>A0A933W4E4_UNCEI</name>
<evidence type="ECO:0000313" key="3">
    <source>
        <dbReference type="Proteomes" id="UP000696931"/>
    </source>
</evidence>
<feature type="signal peptide" evidence="1">
    <location>
        <begin position="1"/>
        <end position="21"/>
    </location>
</feature>
<protein>
    <submittedName>
        <fullName evidence="2">Uncharacterized protein</fullName>
    </submittedName>
</protein>
<gene>
    <name evidence="2" type="ORF">HZA61_15795</name>
</gene>
<feature type="chain" id="PRO_5037565958" evidence="1">
    <location>
        <begin position="22"/>
        <end position="244"/>
    </location>
</feature>